<dbReference type="Pfam" id="PF13395">
    <property type="entry name" value="HNH_4"/>
    <property type="match status" value="1"/>
</dbReference>
<accession>A0A0F9S8L3</accession>
<name>A0A0F9S8L3_9ZZZZ</name>
<protein>
    <recommendedName>
        <fullName evidence="1">HNH nuclease domain-containing protein</fullName>
    </recommendedName>
</protein>
<dbReference type="InterPro" id="IPR003615">
    <property type="entry name" value="HNH_nuc"/>
</dbReference>
<comment type="caution">
    <text evidence="2">The sequence shown here is derived from an EMBL/GenBank/DDBJ whole genome shotgun (WGS) entry which is preliminary data.</text>
</comment>
<feature type="domain" description="HNH nuclease" evidence="1">
    <location>
        <begin position="203"/>
        <end position="246"/>
    </location>
</feature>
<organism evidence="2">
    <name type="scientific">marine sediment metagenome</name>
    <dbReference type="NCBI Taxonomy" id="412755"/>
    <lineage>
        <taxon>unclassified sequences</taxon>
        <taxon>metagenomes</taxon>
        <taxon>ecological metagenomes</taxon>
    </lineage>
</organism>
<evidence type="ECO:0000313" key="2">
    <source>
        <dbReference type="EMBL" id="KKN58617.1"/>
    </source>
</evidence>
<dbReference type="EMBL" id="LAZR01000754">
    <property type="protein sequence ID" value="KKN58617.1"/>
    <property type="molecule type" value="Genomic_DNA"/>
</dbReference>
<dbReference type="CDD" id="cd00085">
    <property type="entry name" value="HNHc"/>
    <property type="match status" value="1"/>
</dbReference>
<dbReference type="AlphaFoldDB" id="A0A0F9S8L3"/>
<proteinExistence type="predicted"/>
<dbReference type="Gene3D" id="1.10.30.50">
    <property type="match status" value="1"/>
</dbReference>
<reference evidence="2" key="1">
    <citation type="journal article" date="2015" name="Nature">
        <title>Complex archaea that bridge the gap between prokaryotes and eukaryotes.</title>
        <authorList>
            <person name="Spang A."/>
            <person name="Saw J.H."/>
            <person name="Jorgensen S.L."/>
            <person name="Zaremba-Niedzwiedzka K."/>
            <person name="Martijn J."/>
            <person name="Lind A.E."/>
            <person name="van Eijk R."/>
            <person name="Schleper C."/>
            <person name="Guy L."/>
            <person name="Ettema T.J."/>
        </authorList>
    </citation>
    <scope>NUCLEOTIDE SEQUENCE</scope>
</reference>
<gene>
    <name evidence="2" type="ORF">LCGC14_0550360</name>
</gene>
<evidence type="ECO:0000259" key="1">
    <source>
        <dbReference type="Pfam" id="PF13395"/>
    </source>
</evidence>
<sequence>MGKIKRCTNCGRFLDAEKEFNWYNKKKGYKQSECKKCHNVNNWILRQLNLEHVRKRERQYWNDNKEYMKGRQKQWCLNNPEYYKHRYENNKEHIKEYYKHYYKTNKGRISKQNKKWHKENKEYRKERSRQYRQENKYHIYEYNKQWRQENKEYCKERDKQYRINNRDKINTYTAKRRATKKNQTPSTADNKKIEYIYYMAQEITKMFGKKYQVDHIVPLSKGGLHHEDNLQILEAALNQEKNDKYPLTALEKTKYCGFTLKILESME</sequence>